<sequence>MSAALSYRPHIDGLRAVAVLAVLIYHIFPGELLGGFTGVDVFFVISGYLISRILLTELAAGTFSLADFYGRRVRRIFPALCLVLATGLVLGWVALLPDEFAQLSRHTLSSVGFLENFRLWSEAGYFDTASERKPLMHLWSLAIEEQYYLLYPIVLWGAWRLRWPIGWVIAALALLSFGANLLTIKTDPVAAFFMPHTRVWELLAGALLGWWHGHGRHEPTRGWRAELLTLAGLLAIVVAFKAIRDGHDYPGWKALLPVSGALLLIHAAGSAKLGRVLANGPMVFIGKISYPLYLWHWLLLAFCRILDEAPKRERNVLFFLCFLLAWLTWRLLERPLREQGAARTGGLVATMVLLGVVAVWQPPQQGTLFADIERARMLNKFDYPSRADCSWLTGSAQEDDWCNGGNAPERAPTVALIGDSFANIYAGTLLEYAAARPASGFVFRQIGRGECPSLLDYGPQSCRALAKAALDYVARTPSLHTVVLAAHWTPYADGKQYAALHEAPANYDAALRRTVEHYQGLGKKVVVFLAPPTGGNPRGCIPRALHFSTKNLCSRTTAAARVSDGAYREGLLPYLGQRNVAVFDPFPVLCDDKQCKVIDGEMIMYADPIHLSGHGARWLARHAGGQLDALLAPR</sequence>
<dbReference type="PANTHER" id="PTHR23028:SF53">
    <property type="entry name" value="ACYL_TRANSF_3 DOMAIN-CONTAINING PROTEIN"/>
    <property type="match status" value="1"/>
</dbReference>
<feature type="transmembrane region" description="Helical" evidence="1">
    <location>
        <begin position="315"/>
        <end position="332"/>
    </location>
</feature>
<dbReference type="GO" id="GO:0009103">
    <property type="term" value="P:lipopolysaccharide biosynthetic process"/>
    <property type="evidence" value="ECO:0007669"/>
    <property type="project" value="TreeGrafter"/>
</dbReference>
<keyword evidence="4" id="KW-0012">Acyltransferase</keyword>
<dbReference type="PANTHER" id="PTHR23028">
    <property type="entry name" value="ACETYLTRANSFERASE"/>
    <property type="match status" value="1"/>
</dbReference>
<dbReference type="InterPro" id="IPR002656">
    <property type="entry name" value="Acyl_transf_3_dom"/>
</dbReference>
<dbReference type="AlphaFoldDB" id="A0A2R4C6H2"/>
<dbReference type="Pfam" id="PF01757">
    <property type="entry name" value="Acyl_transf_3"/>
    <property type="match status" value="1"/>
</dbReference>
<feature type="transmembrane region" description="Helical" evidence="1">
    <location>
        <begin position="165"/>
        <end position="184"/>
    </location>
</feature>
<organism evidence="4 5">
    <name type="scientific">Pseudoduganella armeniaca</name>
    <dbReference type="NCBI Taxonomy" id="2072590"/>
    <lineage>
        <taxon>Bacteria</taxon>
        <taxon>Pseudomonadati</taxon>
        <taxon>Pseudomonadota</taxon>
        <taxon>Betaproteobacteria</taxon>
        <taxon>Burkholderiales</taxon>
        <taxon>Oxalobacteraceae</taxon>
        <taxon>Telluria group</taxon>
        <taxon>Pseudoduganella</taxon>
    </lineage>
</organism>
<evidence type="ECO:0000259" key="2">
    <source>
        <dbReference type="Pfam" id="PF01757"/>
    </source>
</evidence>
<dbReference type="InterPro" id="IPR050879">
    <property type="entry name" value="Acyltransferase_3"/>
</dbReference>
<protein>
    <submittedName>
        <fullName evidence="4">Acyltransferase</fullName>
    </submittedName>
</protein>
<dbReference type="RefSeq" id="WP_107140575.1">
    <property type="nucleotide sequence ID" value="NZ_CP028324.1"/>
</dbReference>
<keyword evidence="1" id="KW-0472">Membrane</keyword>
<gene>
    <name evidence="4" type="ORF">C9I28_05420</name>
</gene>
<evidence type="ECO:0000256" key="1">
    <source>
        <dbReference type="SAM" id="Phobius"/>
    </source>
</evidence>
<dbReference type="InterPro" id="IPR043968">
    <property type="entry name" value="SGNH"/>
</dbReference>
<feature type="domain" description="SGNH" evidence="3">
    <location>
        <begin position="389"/>
        <end position="621"/>
    </location>
</feature>
<evidence type="ECO:0000313" key="5">
    <source>
        <dbReference type="Proteomes" id="UP000240505"/>
    </source>
</evidence>
<dbReference type="Proteomes" id="UP000240505">
    <property type="component" value="Chromosome"/>
</dbReference>
<feature type="domain" description="Acyltransferase 3" evidence="2">
    <location>
        <begin position="11"/>
        <end position="325"/>
    </location>
</feature>
<dbReference type="KEGG" id="masz:C9I28_05420"/>
<keyword evidence="1" id="KW-1133">Transmembrane helix</keyword>
<keyword evidence="5" id="KW-1185">Reference proteome</keyword>
<dbReference type="OrthoDB" id="9814807at2"/>
<feature type="transmembrane region" description="Helical" evidence="1">
    <location>
        <begin position="12"/>
        <end position="28"/>
    </location>
</feature>
<dbReference type="EMBL" id="CP028324">
    <property type="protein sequence ID" value="AVR95223.1"/>
    <property type="molecule type" value="Genomic_DNA"/>
</dbReference>
<keyword evidence="1" id="KW-0812">Transmembrane</keyword>
<feature type="transmembrane region" description="Helical" evidence="1">
    <location>
        <begin position="138"/>
        <end position="158"/>
    </location>
</feature>
<accession>A0A2R4C6H2</accession>
<dbReference type="GO" id="GO:0016020">
    <property type="term" value="C:membrane"/>
    <property type="evidence" value="ECO:0007669"/>
    <property type="project" value="TreeGrafter"/>
</dbReference>
<dbReference type="GO" id="GO:0016747">
    <property type="term" value="F:acyltransferase activity, transferring groups other than amino-acyl groups"/>
    <property type="evidence" value="ECO:0007669"/>
    <property type="project" value="InterPro"/>
</dbReference>
<evidence type="ECO:0000259" key="3">
    <source>
        <dbReference type="Pfam" id="PF19040"/>
    </source>
</evidence>
<name>A0A2R4C6H2_9BURK</name>
<evidence type="ECO:0000313" key="4">
    <source>
        <dbReference type="EMBL" id="AVR95223.1"/>
    </source>
</evidence>
<keyword evidence="4" id="KW-0808">Transferase</keyword>
<dbReference type="SUPFAM" id="SSF52266">
    <property type="entry name" value="SGNH hydrolase"/>
    <property type="match status" value="1"/>
</dbReference>
<feature type="transmembrane region" description="Helical" evidence="1">
    <location>
        <begin position="276"/>
        <end position="295"/>
    </location>
</feature>
<dbReference type="Pfam" id="PF19040">
    <property type="entry name" value="SGNH"/>
    <property type="match status" value="1"/>
</dbReference>
<feature type="transmembrane region" description="Helical" evidence="1">
    <location>
        <begin position="34"/>
        <end position="55"/>
    </location>
</feature>
<feature type="transmembrane region" description="Helical" evidence="1">
    <location>
        <begin position="249"/>
        <end position="269"/>
    </location>
</feature>
<feature type="transmembrane region" description="Helical" evidence="1">
    <location>
        <begin position="76"/>
        <end position="95"/>
    </location>
</feature>
<feature type="transmembrane region" description="Helical" evidence="1">
    <location>
        <begin position="223"/>
        <end position="243"/>
    </location>
</feature>
<proteinExistence type="predicted"/>
<reference evidence="4 5" key="1">
    <citation type="submission" date="2018-03" db="EMBL/GenBank/DDBJ databases">
        <title>Massilia armeniaca sp. nov., isolated from desert soil.</title>
        <authorList>
            <person name="Huang H."/>
            <person name="Ren M."/>
        </authorList>
    </citation>
    <scope>NUCLEOTIDE SEQUENCE [LARGE SCALE GENOMIC DNA]</scope>
    <source>
        <strain evidence="4 5">ZMN-3</strain>
    </source>
</reference>